<feature type="compositionally biased region" description="Low complexity" evidence="14">
    <location>
        <begin position="205"/>
        <end position="248"/>
    </location>
</feature>
<feature type="domain" description="EGF-like" evidence="16">
    <location>
        <begin position="2093"/>
        <end position="2134"/>
    </location>
</feature>
<evidence type="ECO:0000259" key="15">
    <source>
        <dbReference type="PROSITE" id="PS50024"/>
    </source>
</evidence>
<dbReference type="PROSITE" id="PS50092">
    <property type="entry name" value="TSP1"/>
    <property type="match status" value="1"/>
</dbReference>
<dbReference type="FunFam" id="2.20.100.10:FF:000001">
    <property type="entry name" value="semaphorin-5A isoform X1"/>
    <property type="match status" value="1"/>
</dbReference>
<comment type="caution">
    <text evidence="13">Lacks conserved residue(s) required for the propagation of feature annotation.</text>
</comment>
<dbReference type="SMART" id="SM00209">
    <property type="entry name" value="TSP1"/>
    <property type="match status" value="1"/>
</dbReference>
<keyword evidence="19" id="KW-1185">Reference proteome</keyword>
<feature type="compositionally biased region" description="Low complexity" evidence="14">
    <location>
        <begin position="44"/>
        <end position="61"/>
    </location>
</feature>
<evidence type="ECO:0000256" key="5">
    <source>
        <dbReference type="ARBA" id="ARBA00022729"/>
    </source>
</evidence>
<dbReference type="InterPro" id="IPR056619">
    <property type="entry name" value="C8-3_MUC4"/>
</dbReference>
<reference evidence="19" key="1">
    <citation type="journal article" date="2020" name="Nat. Ecol. Evol.">
        <title>Deeply conserved synteny resolves early events in vertebrate evolution.</title>
        <authorList>
            <person name="Simakov O."/>
            <person name="Marletaz F."/>
            <person name="Yue J.X."/>
            <person name="O'Connell B."/>
            <person name="Jenkins J."/>
            <person name="Brandt A."/>
            <person name="Calef R."/>
            <person name="Tung C.H."/>
            <person name="Huang T.K."/>
            <person name="Schmutz J."/>
            <person name="Satoh N."/>
            <person name="Yu J.K."/>
            <person name="Putnam N.H."/>
            <person name="Green R.E."/>
            <person name="Rokhsar D.S."/>
        </authorList>
    </citation>
    <scope>NUCLEOTIDE SEQUENCE [LARGE SCALE GENOMIC DNA]</scope>
    <source>
        <strain evidence="19">S238N-H82</strain>
    </source>
</reference>
<feature type="compositionally biased region" description="Polar residues" evidence="14">
    <location>
        <begin position="146"/>
        <end position="169"/>
    </location>
</feature>
<evidence type="ECO:0000313" key="20">
    <source>
        <dbReference type="RefSeq" id="XP_035699574.1"/>
    </source>
</evidence>
<keyword evidence="3" id="KW-0254">Endocytosis</keyword>
<dbReference type="Pfam" id="PF14670">
    <property type="entry name" value="FXa_inhibition"/>
    <property type="match status" value="1"/>
</dbReference>
<dbReference type="SMART" id="SM00723">
    <property type="entry name" value="AMOP"/>
    <property type="match status" value="1"/>
</dbReference>
<dbReference type="InterPro" id="IPR000884">
    <property type="entry name" value="TSP1_rpt"/>
</dbReference>
<dbReference type="Pfam" id="PF12662">
    <property type="entry name" value="cEGF"/>
    <property type="match status" value="1"/>
</dbReference>
<evidence type="ECO:0000313" key="19">
    <source>
        <dbReference type="Proteomes" id="UP000001554"/>
    </source>
</evidence>
<protein>
    <submittedName>
        <fullName evidence="20">Uncharacterized protein LOC118432152</fullName>
    </submittedName>
</protein>
<feature type="compositionally biased region" description="Low complexity" evidence="14">
    <location>
        <begin position="89"/>
        <end position="98"/>
    </location>
</feature>
<evidence type="ECO:0000256" key="13">
    <source>
        <dbReference type="PROSITE-ProRule" id="PRU00076"/>
    </source>
</evidence>
<dbReference type="Gene3D" id="2.10.25.10">
    <property type="entry name" value="Laminin"/>
    <property type="match status" value="15"/>
</dbReference>
<organism evidence="19 20">
    <name type="scientific">Branchiostoma floridae</name>
    <name type="common">Florida lancelet</name>
    <name type="synonym">Amphioxus</name>
    <dbReference type="NCBI Taxonomy" id="7739"/>
    <lineage>
        <taxon>Eukaryota</taxon>
        <taxon>Metazoa</taxon>
        <taxon>Chordata</taxon>
        <taxon>Cephalochordata</taxon>
        <taxon>Leptocardii</taxon>
        <taxon>Amphioxiformes</taxon>
        <taxon>Branchiostomatidae</taxon>
        <taxon>Branchiostoma</taxon>
    </lineage>
</organism>
<dbReference type="SMART" id="SM00179">
    <property type="entry name" value="EGF_CA"/>
    <property type="match status" value="12"/>
</dbReference>
<feature type="disulfide bond" evidence="13">
    <location>
        <begin position="695"/>
        <end position="704"/>
    </location>
</feature>
<feature type="compositionally biased region" description="Low complexity" evidence="14">
    <location>
        <begin position="404"/>
        <end position="446"/>
    </location>
</feature>
<feature type="region of interest" description="Disordered" evidence="14">
    <location>
        <begin position="500"/>
        <end position="520"/>
    </location>
</feature>
<dbReference type="Gene3D" id="3.30.70.960">
    <property type="entry name" value="SEA domain"/>
    <property type="match status" value="1"/>
</dbReference>
<feature type="compositionally biased region" description="Polar residues" evidence="14">
    <location>
        <begin position="29"/>
        <end position="43"/>
    </location>
</feature>
<dbReference type="Pfam" id="PF06119">
    <property type="entry name" value="NIDO"/>
    <property type="match status" value="1"/>
</dbReference>
<dbReference type="InterPro" id="IPR036364">
    <property type="entry name" value="SEA_dom_sf"/>
</dbReference>
<evidence type="ECO:0000256" key="14">
    <source>
        <dbReference type="SAM" id="MobiDB-lite"/>
    </source>
</evidence>
<feature type="domain" description="SEA" evidence="15">
    <location>
        <begin position="2260"/>
        <end position="2375"/>
    </location>
</feature>
<dbReference type="Gene3D" id="2.20.100.10">
    <property type="entry name" value="Thrombospondin type-1 (TSP1) repeat"/>
    <property type="match status" value="1"/>
</dbReference>
<dbReference type="SUPFAM" id="SSF57184">
    <property type="entry name" value="Growth factor receptor domain"/>
    <property type="match status" value="5"/>
</dbReference>
<dbReference type="InterPro" id="IPR003886">
    <property type="entry name" value="NIDO_dom"/>
</dbReference>
<dbReference type="PANTHER" id="PTHR13802:SF52">
    <property type="entry name" value="MUCIN-4"/>
    <property type="match status" value="1"/>
</dbReference>
<keyword evidence="8" id="KW-1133">Transmembrane helix</keyword>
<dbReference type="GO" id="GO:0006897">
    <property type="term" value="P:endocytosis"/>
    <property type="evidence" value="ECO:0007669"/>
    <property type="project" value="UniProtKB-KW"/>
</dbReference>
<dbReference type="PROSITE" id="PS00010">
    <property type="entry name" value="ASX_HYDROXYL"/>
    <property type="match status" value="6"/>
</dbReference>
<dbReference type="InterPro" id="IPR000082">
    <property type="entry name" value="SEA_dom"/>
</dbReference>
<feature type="compositionally biased region" description="Low complexity" evidence="14">
    <location>
        <begin position="112"/>
        <end position="145"/>
    </location>
</feature>
<feature type="domain" description="EGF-like" evidence="16">
    <location>
        <begin position="2006"/>
        <end position="2045"/>
    </location>
</feature>
<dbReference type="FunFam" id="2.10.25.10:FF:000009">
    <property type="entry name" value="Low-density lipoprotein receptor isoform 1"/>
    <property type="match status" value="1"/>
</dbReference>
<proteinExistence type="predicted"/>
<evidence type="ECO:0000256" key="4">
    <source>
        <dbReference type="ARBA" id="ARBA00022692"/>
    </source>
</evidence>
<evidence type="ECO:0000259" key="17">
    <source>
        <dbReference type="PROSITE" id="PS50856"/>
    </source>
</evidence>
<dbReference type="InterPro" id="IPR036383">
    <property type="entry name" value="TSP1_rpt_sf"/>
</dbReference>
<comment type="subcellular location">
    <subcellularLocation>
        <location evidence="1">Membrane</location>
        <topology evidence="1">Single-pass type I membrane protein</topology>
    </subcellularLocation>
</comment>
<dbReference type="PROSITE" id="PS01186">
    <property type="entry name" value="EGF_2"/>
    <property type="match status" value="8"/>
</dbReference>
<evidence type="ECO:0000256" key="9">
    <source>
        <dbReference type="ARBA" id="ARBA00023136"/>
    </source>
</evidence>
<feature type="compositionally biased region" description="Polar residues" evidence="14">
    <location>
        <begin position="191"/>
        <end position="204"/>
    </location>
</feature>
<keyword evidence="11" id="KW-0675">Receptor</keyword>
<accession>A0A9J7ND14</accession>
<dbReference type="InterPro" id="IPR018097">
    <property type="entry name" value="EGF_Ca-bd_CS"/>
</dbReference>
<dbReference type="RefSeq" id="XP_035699574.1">
    <property type="nucleotide sequence ID" value="XM_035843681.1"/>
</dbReference>
<dbReference type="FunFam" id="2.10.25.10:FF:000240">
    <property type="entry name" value="Vitamin K-dependent protein S"/>
    <property type="match status" value="1"/>
</dbReference>
<feature type="domain" description="EGF-like" evidence="16">
    <location>
        <begin position="861"/>
        <end position="900"/>
    </location>
</feature>
<dbReference type="Pfam" id="PF01390">
    <property type="entry name" value="SEA"/>
    <property type="match status" value="2"/>
</dbReference>
<dbReference type="PANTHER" id="PTHR13802">
    <property type="entry name" value="MUCIN 4-RELATED"/>
    <property type="match status" value="1"/>
</dbReference>
<dbReference type="GeneID" id="118432152"/>
<dbReference type="Pfam" id="PF07645">
    <property type="entry name" value="EGF_CA"/>
    <property type="match status" value="8"/>
</dbReference>
<feature type="domain" description="EGF-like" evidence="16">
    <location>
        <begin position="1699"/>
        <end position="1740"/>
    </location>
</feature>
<dbReference type="PROSITE" id="PS00022">
    <property type="entry name" value="EGF_1"/>
    <property type="match status" value="2"/>
</dbReference>
<dbReference type="InterPro" id="IPR005533">
    <property type="entry name" value="AMOP_dom"/>
</dbReference>
<dbReference type="OrthoDB" id="5966313at2759"/>
<evidence type="ECO:0000256" key="11">
    <source>
        <dbReference type="ARBA" id="ARBA00023170"/>
    </source>
</evidence>
<feature type="domain" description="AMOP" evidence="17">
    <location>
        <begin position="1175"/>
        <end position="1306"/>
    </location>
</feature>
<feature type="region of interest" description="Disordered" evidence="14">
    <location>
        <begin position="404"/>
        <end position="451"/>
    </location>
</feature>
<feature type="compositionally biased region" description="Polar residues" evidence="14">
    <location>
        <begin position="323"/>
        <end position="336"/>
    </location>
</feature>
<dbReference type="PROSITE" id="PS50026">
    <property type="entry name" value="EGF_3"/>
    <property type="match status" value="9"/>
</dbReference>
<keyword evidence="4" id="KW-0812">Transmembrane</keyword>
<keyword evidence="9" id="KW-0472">Membrane</keyword>
<dbReference type="GO" id="GO:0016020">
    <property type="term" value="C:membrane"/>
    <property type="evidence" value="ECO:0007669"/>
    <property type="project" value="UniProtKB-SubCell"/>
</dbReference>
<sequence>MTTPSTIRSTQPSTISTTTQPTSTVRTTEVASTVETTRPVTTVKSTQLPTTLKTTLLSSTEKTTRAPSTVKTTVKTFQPTTQPPSTVETTQSQSTLKTTQRKSTEKTTPHASTETTIQTTTTQSPSTLKTTHPTTTIETTQSLSTAKTTQAPSTIVSTQSPSTVETTKYSSTARTTQSTTTLDTTQFLSSVKTSIPPSTEKTTQPESTVKTTESTSTVETTQPTSTMKTTKPTSTENTTESLSTLKTTQLVSTVRTTPYSSSVETTQLSSTVKTTQPPSTVKTTQPKSTVKTAQSTSTVKTTQPTSTIVTTQPTSTRKTTQPVSTVRTTPFQSTIETTQPSSTVTSTQPKSTVKTTPSLTTLKTTQPASTVRTTHSRSTIETTQLSSTVKTTQQQSTVKTTQSLSTLKTTQAPSTLKTTQPTSTLGTTQSTSTLKTTQPTSTMKTTQLPSTIKTTHQIPVITTLSTTSKDITVMTTLPTTTTSTPQQNTSITVLATTTLSPTPTTRMTTTTPQRTTMNTTASRTTQVTTATTTSVRACNSGCDELAEALSNGTCLCKKGFSGDGLTCELVSSGFSQSIIMTGLSYTTTLADCTSDDFISTKKQTETTITEIYSESTVAEHIYSVTVTSFRMGSLIAEAVIVTDAAANLTYDVMERAFIDSLGIDLDVDTAELCYRDYCFNGGECTVVNRSRTCVCPSSHTGDRCETRIVDGEFGPWSEWSNCLSTCGEGSRMRTRECDSPPPSAGGRYCSGLSVEFQPCDLPPCTDGHIDWCDPAEDRCGQSSGAGYCFLDFPDYDCYCNHGYEIILNNNDTEFVRCQDIDECATGMNDCHPTLATCTNSIGNFTCQCIEGYQGDGVICEDIDECRELADTNCDAHASCENQDGGYTCSCNLGYSSTSAQGTGFVGECKEDRLFPFGEAVNDTLLIIRKEDSGESISPPVNIPYGLPVPGGLCNDICVSENGIAIATNGRNHFNIPSLRNPGRLKDVLKHNNTDICAIFSPFWANNRFQQLIAQMDPKVWYNSYTNDSNGIMTLVNNAIRTTDPTAANFTASFVFIATWQRMVPTWLTDGVEENTFQAVIATDYRRTYTMYRYKDGHMTWVPVYPVDVYYLSGYPVRIGYVVRTQSGTYAIEDRNSAWWSRNDNDVNAYRVDQKVCPSTGKKGQIFHRVDENGEDYINAKLACDDWFRSEPDVEDYAPNLVGTCPRYEGQARAETGRWVLTSQDRQGACFTTPFSLSTGGNYECCYDDMGALIDSPNRFNSRAGTLHRYRKDMNRDSHYYKKDYLPRIWCCQMSDDNSCIKFRRKRPMASSTRYQRAQLASGLGDPHMTTLDGTEFSFNGYGEYLLLRNTSSAPYSLELQARTKRPIINGVEVQATVYSGIAIKQPSYTVEVHSTDNAPGFYVVVDGQEISSSDVSLGTTFNDGRILPMNDKAGNLTGVLVTCPSGISISVKSHDNSLSYALGIPADMAGKVQGILGNANGDPSDDFTIPDGSLTAVSNVNSPAESELFPFGQAWSLRNVSSNEGVDVSSMTLFTRYPAGTSATTYGDDSFVPKFFTIDLDSLFDGNLALKDQAITACGGEDKTACLHDVAVTGIIDIGVATGQELLTFQETNTLIANNPPTLTGPSDIRLRVGETFTTLLQAADEGPSVQITLNGVGTLSQTGSLQATFVWIPTSTDKATISWMASDRLNATVAFVPQITVCGCVNGGTCDYDNVVDRDEGFAPAACLCPSGWGGPLCEVDMDGCDGNPCFQGVTCTDQPAPLAAGQKGYTCGPCVNGLAGDGEQCADVNECLLDVNDTAAHQCVNAECVNTAGSYTCVCLQGFHKEGDSHVCWDIDECRQPTQNDCDDRHGYCTNTEGSYTCGCHPGYQLQSDGKTCADIDECLDNNGGCDRECINMDGFYECACGTAYYLHSDGQTCLELDECDTGSKCEQICDDRVGYYECRCHPLFNLAPNGRTCFANATCGEGNKCHPQPIGACAVNTTGAENCFCDQGYRLQPDNSCVDIDECAEGTHKCDANAKECRNTPGSYDCICKVGYSLSTAHGRRQCYNIHECDVNNGNCSQMCVDTEGSFYCRCLMGYYLAADGKTCINIDECASNVTNDCSTNAVCQDEDGGYRCTCNPGYEGDGSLCGDINECVRNGENGQGGCKVGCQNVLGSYVCVCGKGYVLANDSVSCEDQDECLEFPCDHDCTNSIGSYTCSCNNGYNLDKDGHTCVNTEPACNHGCHEHGELVYNGTHEYCQCKRGWKGDGKTTCKTDSAAFSNTLQLHDLVYNAKLADCKTTEYQNMKELIEFTLTRLFETHVNRTIRSAFMAASVSDLRNGSVVANTMLTTVPSVHLTKADITQAFIQGAGNTSVDLLGMNVSFVSTRGNL</sequence>
<dbReference type="CDD" id="cd00054">
    <property type="entry name" value="EGF_CA"/>
    <property type="match status" value="7"/>
</dbReference>
<feature type="compositionally biased region" description="Polar residues" evidence="14">
    <location>
        <begin position="65"/>
        <end position="88"/>
    </location>
</feature>
<reference evidence="20" key="2">
    <citation type="submission" date="2025-08" db="UniProtKB">
        <authorList>
            <consortium name="RefSeq"/>
        </authorList>
    </citation>
    <scope>IDENTIFICATION</scope>
    <source>
        <strain evidence="20">S238N-H82</strain>
        <tissue evidence="20">Testes</tissue>
    </source>
</reference>
<dbReference type="PROSITE" id="PS51233">
    <property type="entry name" value="VWFD"/>
    <property type="match status" value="1"/>
</dbReference>
<dbReference type="Proteomes" id="UP000001554">
    <property type="component" value="Chromosome 15"/>
</dbReference>
<dbReference type="InterPro" id="IPR051495">
    <property type="entry name" value="Epithelial_Barrier/Signaling"/>
</dbReference>
<dbReference type="SMART" id="SM00539">
    <property type="entry name" value="NIDO"/>
    <property type="match status" value="1"/>
</dbReference>
<dbReference type="InterPro" id="IPR009030">
    <property type="entry name" value="Growth_fac_rcpt_cys_sf"/>
</dbReference>
<dbReference type="PROSITE" id="PS50024">
    <property type="entry name" value="SEA"/>
    <property type="match status" value="1"/>
</dbReference>
<dbReference type="SUPFAM" id="SSF82671">
    <property type="entry name" value="SEA domain"/>
    <property type="match status" value="2"/>
</dbReference>
<dbReference type="SUPFAM" id="SSF57196">
    <property type="entry name" value="EGF/Laminin"/>
    <property type="match status" value="1"/>
</dbReference>
<feature type="disulfide bond" evidence="13">
    <location>
        <begin position="1730"/>
        <end position="1739"/>
    </location>
</feature>
<dbReference type="PROSITE" id="PS01187">
    <property type="entry name" value="EGF_CA"/>
    <property type="match status" value="4"/>
</dbReference>
<dbReference type="SMART" id="SM00216">
    <property type="entry name" value="VWD"/>
    <property type="match status" value="1"/>
</dbReference>
<feature type="domain" description="EGF-like" evidence="16">
    <location>
        <begin position="2180"/>
        <end position="2218"/>
    </location>
</feature>
<feature type="compositionally biased region" description="Low complexity" evidence="14">
    <location>
        <begin position="1"/>
        <end position="28"/>
    </location>
</feature>
<keyword evidence="6" id="KW-0677">Repeat</keyword>
<feature type="compositionally biased region" description="Low complexity" evidence="14">
    <location>
        <begin position="337"/>
        <end position="365"/>
    </location>
</feature>
<dbReference type="FunFam" id="2.10.25.10:FF:000038">
    <property type="entry name" value="Fibrillin 2"/>
    <property type="match status" value="3"/>
</dbReference>
<evidence type="ECO:0000256" key="2">
    <source>
        <dbReference type="ARBA" id="ARBA00022536"/>
    </source>
</evidence>
<evidence type="ECO:0000256" key="10">
    <source>
        <dbReference type="ARBA" id="ARBA00023157"/>
    </source>
</evidence>
<dbReference type="InterPro" id="IPR000742">
    <property type="entry name" value="EGF"/>
</dbReference>
<evidence type="ECO:0000256" key="7">
    <source>
        <dbReference type="ARBA" id="ARBA00022837"/>
    </source>
</evidence>
<feature type="domain" description="EGF-like" evidence="16">
    <location>
        <begin position="1836"/>
        <end position="1880"/>
    </location>
</feature>
<dbReference type="InterPro" id="IPR001881">
    <property type="entry name" value="EGF-like_Ca-bd_dom"/>
</dbReference>
<dbReference type="SUPFAM" id="SSF82895">
    <property type="entry name" value="TSP-1 type 1 repeat"/>
    <property type="match status" value="1"/>
</dbReference>
<keyword evidence="7" id="KW-0106">Calcium</keyword>
<evidence type="ECO:0000256" key="1">
    <source>
        <dbReference type="ARBA" id="ARBA00004479"/>
    </source>
</evidence>
<dbReference type="GO" id="GO:0007160">
    <property type="term" value="P:cell-matrix adhesion"/>
    <property type="evidence" value="ECO:0007669"/>
    <property type="project" value="InterPro"/>
</dbReference>
<dbReference type="KEGG" id="bfo:118432152"/>
<feature type="region of interest" description="Disordered" evidence="14">
    <location>
        <begin position="1"/>
        <end position="387"/>
    </location>
</feature>
<feature type="domain" description="VWFD" evidence="18">
    <location>
        <begin position="1318"/>
        <end position="1523"/>
    </location>
</feature>
<feature type="domain" description="EGF-like" evidence="16">
    <location>
        <begin position="1742"/>
        <end position="1774"/>
    </location>
</feature>
<keyword evidence="10 13" id="KW-1015">Disulfide bond</keyword>
<dbReference type="GO" id="GO:0071944">
    <property type="term" value="C:cell periphery"/>
    <property type="evidence" value="ECO:0007669"/>
    <property type="project" value="UniProtKB-ARBA"/>
</dbReference>
<keyword evidence="12" id="KW-0325">Glycoprotein</keyword>
<feature type="compositionally biased region" description="Polar residues" evidence="14">
    <location>
        <begin position="249"/>
        <end position="294"/>
    </location>
</feature>
<keyword evidence="5" id="KW-0732">Signal</keyword>
<dbReference type="OMA" id="AHASCEN"/>
<name>A0A9J7ND14_BRAFL</name>
<dbReference type="InterPro" id="IPR001846">
    <property type="entry name" value="VWF_type-D"/>
</dbReference>
<keyword evidence="2 13" id="KW-0245">EGF-like domain</keyword>
<dbReference type="InterPro" id="IPR000152">
    <property type="entry name" value="EGF-type_Asp/Asn_hydroxyl_site"/>
</dbReference>
<dbReference type="InterPro" id="IPR026823">
    <property type="entry name" value="cEGF"/>
</dbReference>
<feature type="compositionally biased region" description="Polar residues" evidence="14">
    <location>
        <begin position="366"/>
        <end position="381"/>
    </location>
</feature>
<dbReference type="FunFam" id="2.10.25.10:FF:000005">
    <property type="entry name" value="Fibrillin 2"/>
    <property type="match status" value="1"/>
</dbReference>
<dbReference type="PROSITE" id="PS50856">
    <property type="entry name" value="AMOP"/>
    <property type="match status" value="1"/>
</dbReference>
<dbReference type="SMART" id="SM00181">
    <property type="entry name" value="EGF"/>
    <property type="match status" value="17"/>
</dbReference>
<dbReference type="InterPro" id="IPR049883">
    <property type="entry name" value="NOTCH1_EGF-like"/>
</dbReference>
<evidence type="ECO:0000256" key="8">
    <source>
        <dbReference type="ARBA" id="ARBA00022989"/>
    </source>
</evidence>
<evidence type="ECO:0000259" key="18">
    <source>
        <dbReference type="PROSITE" id="PS51233"/>
    </source>
</evidence>
<evidence type="ECO:0000256" key="12">
    <source>
        <dbReference type="ARBA" id="ARBA00023180"/>
    </source>
</evidence>
<gene>
    <name evidence="20" type="primary">LOC118432152</name>
</gene>
<dbReference type="Pfam" id="PF23263">
    <property type="entry name" value="C8-3_MUC4"/>
    <property type="match status" value="1"/>
</dbReference>
<dbReference type="Pfam" id="PF00090">
    <property type="entry name" value="TSP_1"/>
    <property type="match status" value="1"/>
</dbReference>
<feature type="domain" description="EGF-like" evidence="16">
    <location>
        <begin position="819"/>
        <end position="860"/>
    </location>
</feature>
<feature type="domain" description="EGF-like" evidence="16">
    <location>
        <begin position="669"/>
        <end position="705"/>
    </location>
</feature>
<evidence type="ECO:0000256" key="3">
    <source>
        <dbReference type="ARBA" id="ARBA00022583"/>
    </source>
</evidence>
<evidence type="ECO:0000259" key="16">
    <source>
        <dbReference type="PROSITE" id="PS50026"/>
    </source>
</evidence>
<feature type="compositionally biased region" description="Low complexity" evidence="14">
    <location>
        <begin position="295"/>
        <end position="322"/>
    </location>
</feature>
<dbReference type="GO" id="GO:0005509">
    <property type="term" value="F:calcium ion binding"/>
    <property type="evidence" value="ECO:0007669"/>
    <property type="project" value="InterPro"/>
</dbReference>
<dbReference type="Pfam" id="PF00094">
    <property type="entry name" value="VWD"/>
    <property type="match status" value="1"/>
</dbReference>
<feature type="compositionally biased region" description="Low complexity" evidence="14">
    <location>
        <begin position="170"/>
        <end position="190"/>
    </location>
</feature>
<evidence type="ECO:0000256" key="6">
    <source>
        <dbReference type="ARBA" id="ARBA00022737"/>
    </source>
</evidence>